<keyword evidence="8" id="KW-1185">Reference proteome</keyword>
<comment type="caution">
    <text evidence="5">Lacks conserved residue(s) required for the propagation of feature annotation.</text>
</comment>
<evidence type="ECO:0000313" key="6">
    <source>
        <dbReference type="EMBL" id="KRH23941.1"/>
    </source>
</evidence>
<evidence type="ECO:0000256" key="2">
    <source>
        <dbReference type="ARBA" id="ARBA00023015"/>
    </source>
</evidence>
<dbReference type="GO" id="GO:0005634">
    <property type="term" value="C:nucleus"/>
    <property type="evidence" value="ECO:0000318"/>
    <property type="project" value="GO_Central"/>
</dbReference>
<dbReference type="GO" id="GO:0006355">
    <property type="term" value="P:regulation of DNA-templated transcription"/>
    <property type="evidence" value="ECO:0000318"/>
    <property type="project" value="GO_Central"/>
</dbReference>
<dbReference type="Gramene" id="KRH23941">
    <property type="protein sequence ID" value="KRH23941"/>
    <property type="gene ID" value="GLYMA_12G012100"/>
</dbReference>
<evidence type="ECO:0000256" key="3">
    <source>
        <dbReference type="ARBA" id="ARBA00023163"/>
    </source>
</evidence>
<keyword evidence="3" id="KW-0804">Transcription</keyword>
<comment type="subcellular location">
    <subcellularLocation>
        <location evidence="1">Nucleus</location>
    </subcellularLocation>
</comment>
<dbReference type="Pfam" id="PF03514">
    <property type="entry name" value="GRAS"/>
    <property type="match status" value="1"/>
</dbReference>
<feature type="region of interest" description="Leucine repeat II (LRII)" evidence="5">
    <location>
        <begin position="183"/>
        <end position="215"/>
    </location>
</feature>
<keyword evidence="4" id="KW-0539">Nucleus</keyword>
<sequence>MQGVSRQPKLWTQVDSTSRGVRVQGMNWDDDERIRLINLLNECVKLTELGNFNAADVAFYHLSHLASPDGDSMQRVATCFIEALAYCQVAKNLRGVPKVLHLVKTLSTPEQQLVKKLFFDFYPFIKIAHTITNQTIIEACKGKQPLMSLISWTNLIKCLKPSTPTCPKITITAIHEKKEVLEKMGLHLGVEAQRLLFPFQFNPVVSSLENLDPETLPIKKGEPLAISSVLQLHSLLASDDDDEMAKM</sequence>
<dbReference type="GO" id="GO:0043565">
    <property type="term" value="F:sequence-specific DNA binding"/>
    <property type="evidence" value="ECO:0000318"/>
    <property type="project" value="GO_Central"/>
</dbReference>
<dbReference type="PaxDb" id="3847-GLYMA12G01470.2"/>
<dbReference type="InParanoid" id="A0A0R0H9X9"/>
<keyword evidence="2" id="KW-0805">Transcription regulation</keyword>
<dbReference type="Proteomes" id="UP000008827">
    <property type="component" value="Chromosome 12"/>
</dbReference>
<protein>
    <submittedName>
        <fullName evidence="6 7">Uncharacterized protein</fullName>
    </submittedName>
</protein>
<accession>A0A0R0H9X9</accession>
<dbReference type="AlphaFoldDB" id="A0A0R0H9X9"/>
<comment type="similarity">
    <text evidence="5">Belongs to the GRAS family.</text>
</comment>
<name>A0A0R0H9X9_SOYBN</name>
<evidence type="ECO:0000313" key="8">
    <source>
        <dbReference type="Proteomes" id="UP000008827"/>
    </source>
</evidence>
<dbReference type="SMR" id="A0A0R0H9X9"/>
<evidence type="ECO:0000256" key="1">
    <source>
        <dbReference type="ARBA" id="ARBA00004123"/>
    </source>
</evidence>
<reference evidence="6 7" key="1">
    <citation type="journal article" date="2010" name="Nature">
        <title>Genome sequence of the palaeopolyploid soybean.</title>
        <authorList>
            <person name="Schmutz J."/>
            <person name="Cannon S.B."/>
            <person name="Schlueter J."/>
            <person name="Ma J."/>
            <person name="Mitros T."/>
            <person name="Nelson W."/>
            <person name="Hyten D.L."/>
            <person name="Song Q."/>
            <person name="Thelen J.J."/>
            <person name="Cheng J."/>
            <person name="Xu D."/>
            <person name="Hellsten U."/>
            <person name="May G.D."/>
            <person name="Yu Y."/>
            <person name="Sakurai T."/>
            <person name="Umezawa T."/>
            <person name="Bhattacharyya M.K."/>
            <person name="Sandhu D."/>
            <person name="Valliyodan B."/>
            <person name="Lindquist E."/>
            <person name="Peto M."/>
            <person name="Grant D."/>
            <person name="Shu S."/>
            <person name="Goodstein D."/>
            <person name="Barry K."/>
            <person name="Futrell-Griggs M."/>
            <person name="Abernathy B."/>
            <person name="Du J."/>
            <person name="Tian Z."/>
            <person name="Zhu L."/>
            <person name="Gill N."/>
            <person name="Joshi T."/>
            <person name="Libault M."/>
            <person name="Sethuraman A."/>
            <person name="Zhang X.-C."/>
            <person name="Shinozaki K."/>
            <person name="Nguyen H.T."/>
            <person name="Wing R.A."/>
            <person name="Cregan P."/>
            <person name="Specht J."/>
            <person name="Grimwood J."/>
            <person name="Rokhsar D."/>
            <person name="Stacey G."/>
            <person name="Shoemaker R.C."/>
            <person name="Jackson S.A."/>
        </authorList>
    </citation>
    <scope>NUCLEOTIDE SEQUENCE</scope>
    <source>
        <strain evidence="7">cv. Williams 82</strain>
        <tissue evidence="6">Callus</tissue>
    </source>
</reference>
<evidence type="ECO:0000256" key="4">
    <source>
        <dbReference type="ARBA" id="ARBA00023242"/>
    </source>
</evidence>
<evidence type="ECO:0000313" key="7">
    <source>
        <dbReference type="EnsemblPlants" id="KRH23941"/>
    </source>
</evidence>
<feature type="short sequence motif" description="LXXLL motif" evidence="5">
    <location>
        <begin position="232"/>
        <end position="236"/>
    </location>
</feature>
<gene>
    <name evidence="6" type="ORF">GLYMA_12G012100</name>
</gene>
<dbReference type="PANTHER" id="PTHR31636">
    <property type="entry name" value="OSJNBA0084A10.13 PROTEIN-RELATED"/>
    <property type="match status" value="1"/>
</dbReference>
<reference evidence="6" key="3">
    <citation type="submission" date="2018-07" db="EMBL/GenBank/DDBJ databases">
        <title>WGS assembly of Glycine max.</title>
        <authorList>
            <person name="Schmutz J."/>
            <person name="Cannon S."/>
            <person name="Schlueter J."/>
            <person name="Ma J."/>
            <person name="Mitros T."/>
            <person name="Nelson W."/>
            <person name="Hyten D."/>
            <person name="Song Q."/>
            <person name="Thelen J."/>
            <person name="Cheng J."/>
            <person name="Xu D."/>
            <person name="Hellsten U."/>
            <person name="May G."/>
            <person name="Yu Y."/>
            <person name="Sakurai T."/>
            <person name="Umezawa T."/>
            <person name="Bhattacharyya M."/>
            <person name="Sandhu D."/>
            <person name="Valliyodan B."/>
            <person name="Lindquist E."/>
            <person name="Peto M."/>
            <person name="Grant D."/>
            <person name="Shu S."/>
            <person name="Goodstein D."/>
            <person name="Barry K."/>
            <person name="Futrell-Griggs M."/>
            <person name="Abernathy B."/>
            <person name="Du J."/>
            <person name="Tian Z."/>
            <person name="Zhu L."/>
            <person name="Gill N."/>
            <person name="Joshi T."/>
            <person name="Libault M."/>
            <person name="Sethuraman A."/>
            <person name="Zhang X."/>
            <person name="Shinozaki K."/>
            <person name="Nguyen H."/>
            <person name="Wing R."/>
            <person name="Cregan P."/>
            <person name="Specht J."/>
            <person name="Grimwood J."/>
            <person name="Rokhsar D."/>
            <person name="Stacey G."/>
            <person name="Shoemaker R."/>
            <person name="Jackson S."/>
        </authorList>
    </citation>
    <scope>NUCLEOTIDE SEQUENCE</scope>
    <source>
        <tissue evidence="6">Callus</tissue>
    </source>
</reference>
<evidence type="ECO:0000256" key="5">
    <source>
        <dbReference type="PROSITE-ProRule" id="PRU01191"/>
    </source>
</evidence>
<proteinExistence type="inferred from homology"/>
<reference evidence="7" key="2">
    <citation type="submission" date="2018-02" db="UniProtKB">
        <authorList>
            <consortium name="EnsemblPlants"/>
        </authorList>
    </citation>
    <scope>IDENTIFICATION</scope>
    <source>
        <strain evidence="7">Williams 82</strain>
    </source>
</reference>
<dbReference type="GO" id="GO:0003700">
    <property type="term" value="F:DNA-binding transcription factor activity"/>
    <property type="evidence" value="ECO:0000318"/>
    <property type="project" value="GO_Central"/>
</dbReference>
<dbReference type="EMBL" id="CM000845">
    <property type="protein sequence ID" value="KRH23941.1"/>
    <property type="molecule type" value="Genomic_DNA"/>
</dbReference>
<organism evidence="6">
    <name type="scientific">Glycine max</name>
    <name type="common">Soybean</name>
    <name type="synonym">Glycine hispida</name>
    <dbReference type="NCBI Taxonomy" id="3847"/>
    <lineage>
        <taxon>Eukaryota</taxon>
        <taxon>Viridiplantae</taxon>
        <taxon>Streptophyta</taxon>
        <taxon>Embryophyta</taxon>
        <taxon>Tracheophyta</taxon>
        <taxon>Spermatophyta</taxon>
        <taxon>Magnoliopsida</taxon>
        <taxon>eudicotyledons</taxon>
        <taxon>Gunneridae</taxon>
        <taxon>Pentapetalae</taxon>
        <taxon>rosids</taxon>
        <taxon>fabids</taxon>
        <taxon>Fabales</taxon>
        <taxon>Fabaceae</taxon>
        <taxon>Papilionoideae</taxon>
        <taxon>50 kb inversion clade</taxon>
        <taxon>NPAAA clade</taxon>
        <taxon>indigoferoid/millettioid clade</taxon>
        <taxon>Phaseoleae</taxon>
        <taxon>Glycine</taxon>
        <taxon>Glycine subgen. Soja</taxon>
    </lineage>
</organism>
<dbReference type="EnsemblPlants" id="KRH23941">
    <property type="protein sequence ID" value="KRH23941"/>
    <property type="gene ID" value="GLYMA_12G012100"/>
</dbReference>
<dbReference type="PROSITE" id="PS50985">
    <property type="entry name" value="GRAS"/>
    <property type="match status" value="1"/>
</dbReference>
<dbReference type="InterPro" id="IPR005202">
    <property type="entry name" value="TF_GRAS"/>
</dbReference>